<evidence type="ECO:0000256" key="13">
    <source>
        <dbReference type="PROSITE-ProRule" id="PRU00409"/>
    </source>
</evidence>
<dbReference type="SUPFAM" id="SSF52440">
    <property type="entry name" value="PreATP-grasp domain"/>
    <property type="match status" value="1"/>
</dbReference>
<protein>
    <recommendedName>
        <fullName evidence="4 12">Phosphoribosylamine--glycine ligase</fullName>
        <ecNumber evidence="4 12">6.3.4.13</ecNumber>
    </recommendedName>
    <alternativeName>
        <fullName evidence="12">GARS</fullName>
    </alternativeName>
    <alternativeName>
        <fullName evidence="11 12">Phosphoribosylglycinamide synthetase</fullName>
    </alternativeName>
    <alternativeName>
        <fullName evidence="10 12">glycinamide ribonucleotide synthetase</fullName>
    </alternativeName>
</protein>
<comment type="caution">
    <text evidence="15">The sequence shown here is derived from an EMBL/GenBank/DDBJ whole genome shotgun (WGS) entry which is preliminary data.</text>
</comment>
<dbReference type="Gene3D" id="3.40.50.20">
    <property type="match status" value="1"/>
</dbReference>
<evidence type="ECO:0000256" key="1">
    <source>
        <dbReference type="ARBA" id="ARBA00001936"/>
    </source>
</evidence>
<dbReference type="PANTHER" id="PTHR43472">
    <property type="entry name" value="PHOSPHORIBOSYLAMINE--GLYCINE LIGASE"/>
    <property type="match status" value="1"/>
</dbReference>
<dbReference type="Gene3D" id="3.30.470.20">
    <property type="entry name" value="ATP-grasp fold, B domain"/>
    <property type="match status" value="1"/>
</dbReference>
<keyword evidence="8 13" id="KW-0067">ATP-binding</keyword>
<evidence type="ECO:0000256" key="12">
    <source>
        <dbReference type="HAMAP-Rule" id="MF_00138"/>
    </source>
</evidence>
<evidence type="ECO:0000256" key="10">
    <source>
        <dbReference type="ARBA" id="ARBA00042242"/>
    </source>
</evidence>
<keyword evidence="16" id="KW-1185">Reference proteome</keyword>
<comment type="pathway">
    <text evidence="3 12">Purine metabolism; IMP biosynthesis via de novo pathway; N(1)-(5-phospho-D-ribosyl)glycinamide from 5-phospho-alpha-D-ribose 1-diphosphate: step 2/2.</text>
</comment>
<evidence type="ECO:0000256" key="3">
    <source>
        <dbReference type="ARBA" id="ARBA00005174"/>
    </source>
</evidence>
<dbReference type="InterPro" id="IPR013815">
    <property type="entry name" value="ATP_grasp_subdomain_1"/>
</dbReference>
<dbReference type="HAMAP" id="MF_00138">
    <property type="entry name" value="GARS"/>
    <property type="match status" value="1"/>
</dbReference>
<dbReference type="AlphaFoldDB" id="A0A9X9X489"/>
<reference evidence="15" key="2">
    <citation type="journal article" date="2021" name="Syst. Appl. Microbiol.">
        <title>Roseomonas hellenica sp. nov., isolated from roots of wild-growing Alkanna tinctoria.</title>
        <authorList>
            <person name="Rat A."/>
            <person name="Naranjo H.D."/>
            <person name="Lebbe L."/>
            <person name="Cnockaert M."/>
            <person name="Krigas N."/>
            <person name="Grigoriadou K."/>
            <person name="Maloupa E."/>
            <person name="Willems A."/>
        </authorList>
    </citation>
    <scope>NUCLEOTIDE SEQUENCE</scope>
    <source>
        <strain evidence="15">LMG 31231</strain>
    </source>
</reference>
<dbReference type="SMART" id="SM01209">
    <property type="entry name" value="GARS_A"/>
    <property type="match status" value="1"/>
</dbReference>
<dbReference type="RefSeq" id="WP_211864642.1">
    <property type="nucleotide sequence ID" value="NZ_JAAEDM010000126.1"/>
</dbReference>
<evidence type="ECO:0000313" key="15">
    <source>
        <dbReference type="EMBL" id="MBR0674218.1"/>
    </source>
</evidence>
<keyword evidence="7 12" id="KW-0658">Purine biosynthesis</keyword>
<dbReference type="EC" id="6.3.4.13" evidence="4 12"/>
<proteinExistence type="inferred from homology"/>
<dbReference type="InterPro" id="IPR020562">
    <property type="entry name" value="PRibGlycinamide_synth_N"/>
</dbReference>
<comment type="similarity">
    <text evidence="9 12">Belongs to the GARS family.</text>
</comment>
<dbReference type="GO" id="GO:0005524">
    <property type="term" value="F:ATP binding"/>
    <property type="evidence" value="ECO:0007669"/>
    <property type="project" value="UniProtKB-UniRule"/>
</dbReference>
<dbReference type="InterPro" id="IPR011054">
    <property type="entry name" value="Rudment_hybrid_motif"/>
</dbReference>
<comment type="catalytic activity">
    <reaction evidence="12">
        <text>5-phospho-beta-D-ribosylamine + glycine + ATP = N(1)-(5-phospho-beta-D-ribosyl)glycinamide + ADP + phosphate + H(+)</text>
        <dbReference type="Rhea" id="RHEA:17453"/>
        <dbReference type="ChEBI" id="CHEBI:15378"/>
        <dbReference type="ChEBI" id="CHEBI:30616"/>
        <dbReference type="ChEBI" id="CHEBI:43474"/>
        <dbReference type="ChEBI" id="CHEBI:57305"/>
        <dbReference type="ChEBI" id="CHEBI:58681"/>
        <dbReference type="ChEBI" id="CHEBI:143788"/>
        <dbReference type="ChEBI" id="CHEBI:456216"/>
        <dbReference type="EC" id="6.3.4.13"/>
    </reaction>
</comment>
<dbReference type="InterPro" id="IPR020560">
    <property type="entry name" value="PRibGlycinamide_synth_C-dom"/>
</dbReference>
<dbReference type="InterPro" id="IPR020559">
    <property type="entry name" value="PRibGlycinamide_synth_CS"/>
</dbReference>
<dbReference type="SUPFAM" id="SSF51246">
    <property type="entry name" value="Rudiment single hybrid motif"/>
    <property type="match status" value="1"/>
</dbReference>
<dbReference type="Proteomes" id="UP001138751">
    <property type="component" value="Unassembled WGS sequence"/>
</dbReference>
<dbReference type="SUPFAM" id="SSF56059">
    <property type="entry name" value="Glutathione synthetase ATP-binding domain-like"/>
    <property type="match status" value="1"/>
</dbReference>
<dbReference type="NCBIfam" id="TIGR00877">
    <property type="entry name" value="purD"/>
    <property type="match status" value="1"/>
</dbReference>
<evidence type="ECO:0000256" key="4">
    <source>
        <dbReference type="ARBA" id="ARBA00013255"/>
    </source>
</evidence>
<evidence type="ECO:0000256" key="8">
    <source>
        <dbReference type="ARBA" id="ARBA00022840"/>
    </source>
</evidence>
<evidence type="ECO:0000259" key="14">
    <source>
        <dbReference type="PROSITE" id="PS50975"/>
    </source>
</evidence>
<sequence>MKVLVVGGGGREHALCWAIGASPLLSKLWCAPGNAGIAELAECVAIGAEDIPALVAFAQEQSVDLVVCGPEAPLTLGLADACAAAGLKCFGPSQAAARLEGSKAFTREVADAAGAPGARWQRFTDPAAAKAYVREQGAPIVVKADGLAAGKGVVVAATVEEAEAAIADIMESRIHGESGATVLIEECLVGQEVSFFALCDGNTAIPLGAAQDHKRVGDGDTGSNTGGMGAYSPPPVFTDALRDEVMARIVQPVLAEMAKRGAPFRGVLFVGLMITADGPRLIEFNVRFGDPECQALMVRLRSDLLPALLAACDGELASFDLRWEKLHSLVVVMAAKGYPGSYAKGTEIRGIERAAQVPGVQVFHAGTARREDGALVATGGRVLGVTATGTTLAEAQAAAYAAVDAIDWPEGFCRRDIGWRAL</sequence>
<accession>A0A9X9X489</accession>
<dbReference type="GO" id="GO:0006189">
    <property type="term" value="P:'de novo' IMP biosynthetic process"/>
    <property type="evidence" value="ECO:0007669"/>
    <property type="project" value="UniProtKB-UniRule"/>
</dbReference>
<evidence type="ECO:0000256" key="2">
    <source>
        <dbReference type="ARBA" id="ARBA00001946"/>
    </source>
</evidence>
<dbReference type="Pfam" id="PF02843">
    <property type="entry name" value="GARS_C"/>
    <property type="match status" value="1"/>
</dbReference>
<dbReference type="GO" id="GO:0046872">
    <property type="term" value="F:metal ion binding"/>
    <property type="evidence" value="ECO:0007669"/>
    <property type="project" value="InterPro"/>
</dbReference>
<keyword evidence="5 12" id="KW-0436">Ligase</keyword>
<keyword evidence="6 13" id="KW-0547">Nucleotide-binding</keyword>
<evidence type="ECO:0000256" key="9">
    <source>
        <dbReference type="ARBA" id="ARBA00038345"/>
    </source>
</evidence>
<dbReference type="SMART" id="SM01210">
    <property type="entry name" value="GARS_C"/>
    <property type="match status" value="1"/>
</dbReference>
<feature type="domain" description="ATP-grasp" evidence="14">
    <location>
        <begin position="107"/>
        <end position="313"/>
    </location>
</feature>
<dbReference type="PROSITE" id="PS50975">
    <property type="entry name" value="ATP_GRASP"/>
    <property type="match status" value="1"/>
</dbReference>
<dbReference type="GO" id="GO:0009113">
    <property type="term" value="P:purine nucleobase biosynthetic process"/>
    <property type="evidence" value="ECO:0007669"/>
    <property type="project" value="InterPro"/>
</dbReference>
<reference evidence="15" key="1">
    <citation type="submission" date="2020-01" db="EMBL/GenBank/DDBJ databases">
        <authorList>
            <person name="Rat A."/>
        </authorList>
    </citation>
    <scope>NUCLEOTIDE SEQUENCE</scope>
    <source>
        <strain evidence="15">LMG 31231</strain>
    </source>
</reference>
<organism evidence="15 16">
    <name type="scientific">Neoroseomonas soli</name>
    <dbReference type="NCBI Taxonomy" id="1081025"/>
    <lineage>
        <taxon>Bacteria</taxon>
        <taxon>Pseudomonadati</taxon>
        <taxon>Pseudomonadota</taxon>
        <taxon>Alphaproteobacteria</taxon>
        <taxon>Acetobacterales</taxon>
        <taxon>Acetobacteraceae</taxon>
        <taxon>Neoroseomonas</taxon>
    </lineage>
</organism>
<comment type="cofactor">
    <cofactor evidence="2">
        <name>Mg(2+)</name>
        <dbReference type="ChEBI" id="CHEBI:18420"/>
    </cofactor>
</comment>
<dbReference type="FunFam" id="3.30.1490.20:FF:000006">
    <property type="entry name" value="phosphoribosylamine--glycine ligase, chloroplastic-like"/>
    <property type="match status" value="1"/>
</dbReference>
<dbReference type="FunFam" id="3.90.600.10:FF:000001">
    <property type="entry name" value="Trifunctional purine biosynthetic protein adenosine-3"/>
    <property type="match status" value="1"/>
</dbReference>
<evidence type="ECO:0000313" key="16">
    <source>
        <dbReference type="Proteomes" id="UP001138751"/>
    </source>
</evidence>
<name>A0A9X9X489_9PROT</name>
<dbReference type="PANTHER" id="PTHR43472:SF1">
    <property type="entry name" value="PHOSPHORIBOSYLAMINE--GLYCINE LIGASE, CHLOROPLASTIC"/>
    <property type="match status" value="1"/>
</dbReference>
<evidence type="ECO:0000256" key="5">
    <source>
        <dbReference type="ARBA" id="ARBA00022598"/>
    </source>
</evidence>
<comment type="cofactor">
    <cofactor evidence="1">
        <name>Mn(2+)</name>
        <dbReference type="ChEBI" id="CHEBI:29035"/>
    </cofactor>
</comment>
<dbReference type="GO" id="GO:0004637">
    <property type="term" value="F:phosphoribosylamine-glycine ligase activity"/>
    <property type="evidence" value="ECO:0007669"/>
    <property type="project" value="UniProtKB-UniRule"/>
</dbReference>
<dbReference type="InterPro" id="IPR037123">
    <property type="entry name" value="PRibGlycinamide_synth_C_sf"/>
</dbReference>
<dbReference type="InterPro" id="IPR011761">
    <property type="entry name" value="ATP-grasp"/>
</dbReference>
<evidence type="ECO:0000256" key="7">
    <source>
        <dbReference type="ARBA" id="ARBA00022755"/>
    </source>
</evidence>
<gene>
    <name evidence="12 15" type="primary">purD</name>
    <name evidence="15" type="ORF">GXW76_23805</name>
</gene>
<dbReference type="InterPro" id="IPR016185">
    <property type="entry name" value="PreATP-grasp_dom_sf"/>
</dbReference>
<dbReference type="EMBL" id="JAAEDM010000126">
    <property type="protein sequence ID" value="MBR0674218.1"/>
    <property type="molecule type" value="Genomic_DNA"/>
</dbReference>
<dbReference type="PROSITE" id="PS00184">
    <property type="entry name" value="GARS"/>
    <property type="match status" value="1"/>
</dbReference>
<dbReference type="Gene3D" id="3.30.1490.20">
    <property type="entry name" value="ATP-grasp fold, A domain"/>
    <property type="match status" value="1"/>
</dbReference>
<dbReference type="Pfam" id="PF02844">
    <property type="entry name" value="GARS_N"/>
    <property type="match status" value="1"/>
</dbReference>
<dbReference type="Pfam" id="PF01071">
    <property type="entry name" value="GARS_A"/>
    <property type="match status" value="1"/>
</dbReference>
<dbReference type="Gene3D" id="3.90.600.10">
    <property type="entry name" value="Phosphoribosylglycinamide synthetase, C-terminal domain"/>
    <property type="match status" value="1"/>
</dbReference>
<evidence type="ECO:0000256" key="11">
    <source>
        <dbReference type="ARBA" id="ARBA00042864"/>
    </source>
</evidence>
<evidence type="ECO:0000256" key="6">
    <source>
        <dbReference type="ARBA" id="ARBA00022741"/>
    </source>
</evidence>
<dbReference type="InterPro" id="IPR020561">
    <property type="entry name" value="PRibGlycinamid_synth_ATP-grasp"/>
</dbReference>
<dbReference type="InterPro" id="IPR000115">
    <property type="entry name" value="PRibGlycinamide_synth"/>
</dbReference>